<dbReference type="OMA" id="LEMPQAC"/>
<reference evidence="1" key="1">
    <citation type="submission" date="2025-08" db="UniProtKB">
        <authorList>
            <consortium name="Ensembl"/>
        </authorList>
    </citation>
    <scope>IDENTIFICATION</scope>
</reference>
<sequence length="193" mass="21555">MEERHCLTRVPSPRLSSKTCTCFSWSLRDRQVHSLLSSEHQISPDCLRNLVTPPGMLSARGGGHRLPVLHPPRGHILVSAHIPLPGYTVWGPWDPCVRQQRRRLTGPAPLLWGVWGPSSCPPNAYMLKLTEWASCLTASQRMSVMRKCTLTFHPQANLPHTLLGKENKLLAFTVSRALEMPQACLQLLLCTGL</sequence>
<evidence type="ECO:0000313" key="1">
    <source>
        <dbReference type="Ensembl" id="ENSCANP00000003395.1"/>
    </source>
</evidence>
<dbReference type="Proteomes" id="UP000233080">
    <property type="component" value="Unassembled WGS sequence"/>
</dbReference>
<proteinExistence type="predicted"/>
<protein>
    <submittedName>
        <fullName evidence="1">Uncharacterized protein</fullName>
    </submittedName>
</protein>
<accession>A0A2K5HGE8</accession>
<dbReference type="Ensembl" id="ENSCANT00000013507.1">
    <property type="protein sequence ID" value="ENSCANP00000003395.1"/>
    <property type="gene ID" value="ENSCANG00000012157.1"/>
</dbReference>
<name>A0A2K5HGE8_COLAP</name>
<reference evidence="1" key="2">
    <citation type="submission" date="2025-09" db="UniProtKB">
        <authorList>
            <consortium name="Ensembl"/>
        </authorList>
    </citation>
    <scope>IDENTIFICATION</scope>
</reference>
<evidence type="ECO:0000313" key="2">
    <source>
        <dbReference type="Proteomes" id="UP000233080"/>
    </source>
</evidence>
<organism evidence="1 2">
    <name type="scientific">Colobus angolensis palliatus</name>
    <name type="common">Peters' Angolan colobus</name>
    <dbReference type="NCBI Taxonomy" id="336983"/>
    <lineage>
        <taxon>Eukaryota</taxon>
        <taxon>Metazoa</taxon>
        <taxon>Chordata</taxon>
        <taxon>Craniata</taxon>
        <taxon>Vertebrata</taxon>
        <taxon>Euteleostomi</taxon>
        <taxon>Mammalia</taxon>
        <taxon>Eutheria</taxon>
        <taxon>Euarchontoglires</taxon>
        <taxon>Primates</taxon>
        <taxon>Haplorrhini</taxon>
        <taxon>Catarrhini</taxon>
        <taxon>Cercopithecidae</taxon>
        <taxon>Colobinae</taxon>
        <taxon>Colobus</taxon>
    </lineage>
</organism>
<keyword evidence="2" id="KW-1185">Reference proteome</keyword>
<dbReference type="AlphaFoldDB" id="A0A2K5HGE8"/>